<evidence type="ECO:0000256" key="8">
    <source>
        <dbReference type="ARBA" id="ARBA00022694"/>
    </source>
</evidence>
<keyword evidence="9" id="KW-0540">Nuclease</keyword>
<dbReference type="GO" id="GO:0019843">
    <property type="term" value="F:rRNA binding"/>
    <property type="evidence" value="ECO:0007669"/>
    <property type="project" value="UniProtKB-KW"/>
</dbReference>
<dbReference type="NCBIfam" id="TIGR00757">
    <property type="entry name" value="RNaseEG"/>
    <property type="match status" value="1"/>
</dbReference>
<dbReference type="GO" id="GO:0016787">
    <property type="term" value="F:hydrolase activity"/>
    <property type="evidence" value="ECO:0007669"/>
    <property type="project" value="UniProtKB-KW"/>
</dbReference>
<keyword evidence="12" id="KW-0255">Endonuclease</keyword>
<evidence type="ECO:0000256" key="9">
    <source>
        <dbReference type="ARBA" id="ARBA00022722"/>
    </source>
</evidence>
<evidence type="ECO:0000256" key="1">
    <source>
        <dbReference type="ARBA" id="ARBA00001946"/>
    </source>
</evidence>
<accession>A0A3B1CHI9</accession>
<keyword evidence="11" id="KW-0699">rRNA-binding</keyword>
<evidence type="ECO:0000256" key="4">
    <source>
        <dbReference type="ARBA" id="ARBA00017719"/>
    </source>
</evidence>
<keyword evidence="10" id="KW-0479">Metal-binding</keyword>
<sequence length="511" mass="57663">MPSRIVCNVTSSETRVALMENRLVTELFIERKANHGIVGNIYKGRISKVLPGMQVAFVDIGLVKAGFLYVSDVNTLESQSDFSSYVDSSEDLESDEIPQTIAREEAPCSNGGPIEDLLSEGQEIMVQVSKDPMGSKGARITSYVSLPGRYLVFMPNVNQIGVSRRIEREDEKRRLKDLLSGLRSNGAGYIIRTAAEGKESSDLSQDIDFLDKLWTSIKIRNESAHAPSVVYQDLNIIQRSIRDLFSGDVSEIIIDDKTEYEETIAFCESYLPEIVEKITLYTEKEPVFGKFGIEMEVERALGRKVWLKSGGYIIIDQTEALTAIDVNTGKFVGKRDQEETILKTNLEAVSEIVYQLRLRNIGGLIIIDFIDMERRESNDKVYSALDQAVKSDRSRTNILKISELGLVEMTRKRSRDSLSRIQTTTCPYCEGEGRIKAPMTVLYEACREIRRVAGKLNGKREILCTVAPVVAELIFDEESGYIDFLEEELDVRIVVKTDYKQHQERFIIEPA</sequence>
<evidence type="ECO:0000256" key="7">
    <source>
        <dbReference type="ARBA" id="ARBA00022555"/>
    </source>
</evidence>
<feature type="domain" description="S1 motif" evidence="16">
    <location>
        <begin position="37"/>
        <end position="143"/>
    </location>
</feature>
<dbReference type="PANTHER" id="PTHR30001:SF0">
    <property type="entry name" value="RIBONUCLEASE G"/>
    <property type="match status" value="1"/>
</dbReference>
<evidence type="ECO:0000256" key="5">
    <source>
        <dbReference type="ARBA" id="ARBA00022490"/>
    </source>
</evidence>
<evidence type="ECO:0000256" key="13">
    <source>
        <dbReference type="ARBA" id="ARBA00022801"/>
    </source>
</evidence>
<evidence type="ECO:0000256" key="2">
    <source>
        <dbReference type="ARBA" id="ARBA00004496"/>
    </source>
</evidence>
<keyword evidence="8" id="KW-0819">tRNA processing</keyword>
<keyword evidence="13" id="KW-0378">Hydrolase</keyword>
<protein>
    <recommendedName>
        <fullName evidence="4">Ribonuclease G</fullName>
    </recommendedName>
</protein>
<dbReference type="GO" id="GO:0000049">
    <property type="term" value="F:tRNA binding"/>
    <property type="evidence" value="ECO:0007669"/>
    <property type="project" value="UniProtKB-KW"/>
</dbReference>
<evidence type="ECO:0000313" key="17">
    <source>
        <dbReference type="EMBL" id="VAX23438.1"/>
    </source>
</evidence>
<reference evidence="17" key="1">
    <citation type="submission" date="2018-06" db="EMBL/GenBank/DDBJ databases">
        <authorList>
            <person name="Zhirakovskaya E."/>
        </authorList>
    </citation>
    <scope>NUCLEOTIDE SEQUENCE</scope>
</reference>
<evidence type="ECO:0000256" key="14">
    <source>
        <dbReference type="ARBA" id="ARBA00022842"/>
    </source>
</evidence>
<dbReference type="Gene3D" id="3.40.1260.20">
    <property type="entry name" value="Ribonuclease E, catalytic domain"/>
    <property type="match status" value="1"/>
</dbReference>
<keyword evidence="5" id="KW-0963">Cytoplasm</keyword>
<dbReference type="SUPFAM" id="SSF50249">
    <property type="entry name" value="Nucleic acid-binding proteins"/>
    <property type="match status" value="1"/>
</dbReference>
<dbReference type="GO" id="GO:0004540">
    <property type="term" value="F:RNA nuclease activity"/>
    <property type="evidence" value="ECO:0007669"/>
    <property type="project" value="InterPro"/>
</dbReference>
<dbReference type="EMBL" id="UOGB01000272">
    <property type="protein sequence ID" value="VAX23438.1"/>
    <property type="molecule type" value="Genomic_DNA"/>
</dbReference>
<dbReference type="InterPro" id="IPR019307">
    <property type="entry name" value="RNA-bd_AU-1/RNase_E/G"/>
</dbReference>
<evidence type="ECO:0000256" key="11">
    <source>
        <dbReference type="ARBA" id="ARBA00022730"/>
    </source>
</evidence>
<dbReference type="Pfam" id="PF10150">
    <property type="entry name" value="RNase_E_G"/>
    <property type="match status" value="1"/>
</dbReference>
<dbReference type="PANTHER" id="PTHR30001">
    <property type="entry name" value="RIBONUCLEASE"/>
    <property type="match status" value="1"/>
</dbReference>
<evidence type="ECO:0000259" key="16">
    <source>
        <dbReference type="SMART" id="SM00316"/>
    </source>
</evidence>
<keyword evidence="15" id="KW-0694">RNA-binding</keyword>
<dbReference type="GO" id="GO:0004519">
    <property type="term" value="F:endonuclease activity"/>
    <property type="evidence" value="ECO:0007669"/>
    <property type="project" value="UniProtKB-KW"/>
</dbReference>
<gene>
    <name evidence="17" type="ORF">MNBD_NITROSPINAE03-138</name>
</gene>
<comment type="subcellular location">
    <subcellularLocation>
        <location evidence="2">Cytoplasm</location>
    </subcellularLocation>
</comment>
<keyword evidence="14" id="KW-0460">Magnesium</keyword>
<evidence type="ECO:0000256" key="6">
    <source>
        <dbReference type="ARBA" id="ARBA00022552"/>
    </source>
</evidence>
<evidence type="ECO:0000256" key="15">
    <source>
        <dbReference type="ARBA" id="ARBA00022884"/>
    </source>
</evidence>
<evidence type="ECO:0000256" key="10">
    <source>
        <dbReference type="ARBA" id="ARBA00022723"/>
    </source>
</evidence>
<dbReference type="AlphaFoldDB" id="A0A3B1CHI9"/>
<dbReference type="InterPro" id="IPR048583">
    <property type="entry name" value="RNase_E_G_thioredoxin-like"/>
</dbReference>
<dbReference type="InterPro" id="IPR012340">
    <property type="entry name" value="NA-bd_OB-fold"/>
</dbReference>
<dbReference type="Pfam" id="PF20833">
    <property type="entry name" value="RNase_E_G_Thio"/>
    <property type="match status" value="1"/>
</dbReference>
<dbReference type="InterPro" id="IPR004659">
    <property type="entry name" value="RNase_E/G"/>
</dbReference>
<comment type="similarity">
    <text evidence="3">Belongs to the RNase E/G family. RNase G subfamily.</text>
</comment>
<organism evidence="17">
    <name type="scientific">hydrothermal vent metagenome</name>
    <dbReference type="NCBI Taxonomy" id="652676"/>
    <lineage>
        <taxon>unclassified sequences</taxon>
        <taxon>metagenomes</taxon>
        <taxon>ecological metagenomes</taxon>
    </lineage>
</organism>
<dbReference type="Gene3D" id="2.40.50.140">
    <property type="entry name" value="Nucleic acid-binding proteins"/>
    <property type="match status" value="1"/>
</dbReference>
<keyword evidence="6" id="KW-0698">rRNA processing</keyword>
<dbReference type="SMART" id="SM00316">
    <property type="entry name" value="S1"/>
    <property type="match status" value="1"/>
</dbReference>
<evidence type="ECO:0000256" key="12">
    <source>
        <dbReference type="ARBA" id="ARBA00022759"/>
    </source>
</evidence>
<proteinExistence type="inferred from homology"/>
<dbReference type="InterPro" id="IPR003029">
    <property type="entry name" value="S1_domain"/>
</dbReference>
<dbReference type="GO" id="GO:0046872">
    <property type="term" value="F:metal ion binding"/>
    <property type="evidence" value="ECO:0007669"/>
    <property type="project" value="UniProtKB-KW"/>
</dbReference>
<comment type="cofactor">
    <cofactor evidence="1">
        <name>Mg(2+)</name>
        <dbReference type="ChEBI" id="CHEBI:18420"/>
    </cofactor>
</comment>
<dbReference type="GO" id="GO:0006364">
    <property type="term" value="P:rRNA processing"/>
    <property type="evidence" value="ECO:0007669"/>
    <property type="project" value="UniProtKB-KW"/>
</dbReference>
<dbReference type="CDD" id="cd04453">
    <property type="entry name" value="S1_RNase_E"/>
    <property type="match status" value="1"/>
</dbReference>
<dbReference type="GO" id="GO:0005737">
    <property type="term" value="C:cytoplasm"/>
    <property type="evidence" value="ECO:0007669"/>
    <property type="project" value="UniProtKB-SubCell"/>
</dbReference>
<name>A0A3B1CHI9_9ZZZZ</name>
<keyword evidence="7" id="KW-0820">tRNA-binding</keyword>
<dbReference type="GO" id="GO:0008033">
    <property type="term" value="P:tRNA processing"/>
    <property type="evidence" value="ECO:0007669"/>
    <property type="project" value="UniProtKB-KW"/>
</dbReference>
<evidence type="ECO:0000256" key="3">
    <source>
        <dbReference type="ARBA" id="ARBA00005663"/>
    </source>
</evidence>